<dbReference type="InterPro" id="IPR042257">
    <property type="entry name" value="DGOK_C"/>
</dbReference>
<keyword evidence="1" id="KW-0808">Transferase</keyword>
<gene>
    <name evidence="1" type="ORF">HNQ96_005715</name>
</gene>
<dbReference type="InterPro" id="IPR007729">
    <property type="entry name" value="DGOK"/>
</dbReference>
<dbReference type="AlphaFoldDB" id="A0A8E2BEJ1"/>
<reference evidence="1 2" key="1">
    <citation type="submission" date="2020-08" db="EMBL/GenBank/DDBJ databases">
        <title>Genomic Encyclopedia of Type Strains, Phase IV (KMG-IV): sequencing the most valuable type-strain genomes for metagenomic binning, comparative biology and taxonomic classification.</title>
        <authorList>
            <person name="Goeker M."/>
        </authorList>
    </citation>
    <scope>NUCLEOTIDE SEQUENCE [LARGE SCALE GENOMIC DNA]</scope>
    <source>
        <strain evidence="1 2">DSM 17454</strain>
    </source>
</reference>
<name>A0A8E2BEJ1_9HYPH</name>
<sequence length="314" mass="33554">MPHPTIVTVVLDWGTTSFRAYLVDEQARVLDTHESENGVQHVPKGEHAAVLSRAVQVWREKYGKLDIVAAGMIGSRNGWKEMPYAPAPATVADIAAASETIRLPDGDTITFIPGLMDPAAYPYPDVMRGEETQLIGFGLADEMTVVLPGTHSKWARVGEGRIERFRTFVTGEVFATLSNHSFLAKAANASADHTSAAFAEGVALAFADSEKAGGLLTRLFAVRTGWLAGKVDTKEIRSRLSGLIVGWEFAEAHTGGWFEKGEVISVVGDDDLVAVYEKVAQLCGLGLRPAPADAAIRGALAVAAIARTTSSQHD</sequence>
<dbReference type="GO" id="GO:0008671">
    <property type="term" value="F:2-dehydro-3-deoxygalactonokinase activity"/>
    <property type="evidence" value="ECO:0007669"/>
    <property type="project" value="UniProtKB-EC"/>
</dbReference>
<dbReference type="EC" id="2.7.1.58" evidence="1"/>
<organism evidence="1 2">
    <name type="scientific">Aminobacter carboxidus</name>
    <dbReference type="NCBI Taxonomy" id="376165"/>
    <lineage>
        <taxon>Bacteria</taxon>
        <taxon>Pseudomonadati</taxon>
        <taxon>Pseudomonadota</taxon>
        <taxon>Alphaproteobacteria</taxon>
        <taxon>Hyphomicrobiales</taxon>
        <taxon>Phyllobacteriaceae</taxon>
        <taxon>Aminobacter</taxon>
    </lineage>
</organism>
<evidence type="ECO:0000313" key="1">
    <source>
        <dbReference type="EMBL" id="MBB6469821.1"/>
    </source>
</evidence>
<evidence type="ECO:0000313" key="2">
    <source>
        <dbReference type="Proteomes" id="UP000532373"/>
    </source>
</evidence>
<dbReference type="RefSeq" id="WP_312880992.1">
    <property type="nucleotide sequence ID" value="NZ_JACHGI010000019.1"/>
</dbReference>
<dbReference type="Gene3D" id="3.30.420.310">
    <property type="entry name" value="2-keto-3-deoxy-galactonokinase, C-terminal domain"/>
    <property type="match status" value="1"/>
</dbReference>
<dbReference type="EMBL" id="JACHGI010000019">
    <property type="protein sequence ID" value="MBB6469821.1"/>
    <property type="molecule type" value="Genomic_DNA"/>
</dbReference>
<dbReference type="Gene3D" id="3.30.420.300">
    <property type="entry name" value="2-keto-3-deoxy-galactonokinase, substrate binding domain"/>
    <property type="match status" value="1"/>
</dbReference>
<dbReference type="Proteomes" id="UP000532373">
    <property type="component" value="Unassembled WGS sequence"/>
</dbReference>
<proteinExistence type="predicted"/>
<protein>
    <submittedName>
        <fullName evidence="1">2-dehydro-3-deoxygalactonokinase</fullName>
        <ecNumber evidence="1">2.7.1.58</ecNumber>
    </submittedName>
</protein>
<dbReference type="GO" id="GO:0034194">
    <property type="term" value="P:D-galactonate catabolic process"/>
    <property type="evidence" value="ECO:0007669"/>
    <property type="project" value="InterPro"/>
</dbReference>
<dbReference type="Pfam" id="PF05035">
    <property type="entry name" value="DGOK"/>
    <property type="match status" value="1"/>
</dbReference>
<dbReference type="InterPro" id="IPR042258">
    <property type="entry name" value="DGOK_N"/>
</dbReference>
<comment type="caution">
    <text evidence="1">The sequence shown here is derived from an EMBL/GenBank/DDBJ whole genome shotgun (WGS) entry which is preliminary data.</text>
</comment>
<accession>A0A8E2BEJ1</accession>